<keyword evidence="3" id="KW-1185">Reference proteome</keyword>
<comment type="caution">
    <text evidence="2">The sequence shown here is derived from an EMBL/GenBank/DDBJ whole genome shotgun (WGS) entry which is preliminary data.</text>
</comment>
<evidence type="ECO:0000313" key="3">
    <source>
        <dbReference type="Proteomes" id="UP001501138"/>
    </source>
</evidence>
<dbReference type="EMBL" id="BAAAPM010000009">
    <property type="protein sequence ID" value="GAA1740010.1"/>
    <property type="molecule type" value="Genomic_DNA"/>
</dbReference>
<evidence type="ECO:0000256" key="1">
    <source>
        <dbReference type="SAM" id="MobiDB-lite"/>
    </source>
</evidence>
<name>A0ABN2JV58_9MICO</name>
<dbReference type="InterPro" id="IPR034660">
    <property type="entry name" value="DinB/YfiT-like"/>
</dbReference>
<evidence type="ECO:0000313" key="2">
    <source>
        <dbReference type="EMBL" id="GAA1740010.1"/>
    </source>
</evidence>
<accession>A0ABN2JV58</accession>
<gene>
    <name evidence="2" type="ORF">GCM10009809_39460</name>
</gene>
<feature type="region of interest" description="Disordered" evidence="1">
    <location>
        <begin position="1"/>
        <end position="52"/>
    </location>
</feature>
<sequence length="217" mass="24164">MRAGRCDAAPMEPQEQAAEPAAARWTKATVYPDMWVDPDDDPRESGSPLSSELDDERRILLDSLRSYRLTVEMKCADLDAEQLARRSVPPSTMSLLGLVRHLTEDERHVRRIMTGEDAPWLYRTGEDRDGDWNGAVADPAVVEDAFRQWRLETAATDRMVAGIDDLGTTNAGLADLGPEPGGELQLRELLISHVEEYARHCGHADLLRECVDGRVGQ</sequence>
<dbReference type="Pfam" id="PF04978">
    <property type="entry name" value="MST"/>
    <property type="match status" value="1"/>
</dbReference>
<protein>
    <submittedName>
        <fullName evidence="2">DinB family protein</fullName>
    </submittedName>
</protein>
<feature type="compositionally biased region" description="Low complexity" evidence="1">
    <location>
        <begin position="8"/>
        <end position="23"/>
    </location>
</feature>
<dbReference type="InterPro" id="IPR007061">
    <property type="entry name" value="MST-like"/>
</dbReference>
<organism evidence="2 3">
    <name type="scientific">Isoptericola hypogeus</name>
    <dbReference type="NCBI Taxonomy" id="300179"/>
    <lineage>
        <taxon>Bacteria</taxon>
        <taxon>Bacillati</taxon>
        <taxon>Actinomycetota</taxon>
        <taxon>Actinomycetes</taxon>
        <taxon>Micrococcales</taxon>
        <taxon>Promicromonosporaceae</taxon>
        <taxon>Isoptericola</taxon>
    </lineage>
</organism>
<proteinExistence type="predicted"/>
<dbReference type="Gene3D" id="1.20.120.450">
    <property type="entry name" value="dinb family like domain"/>
    <property type="match status" value="1"/>
</dbReference>
<reference evidence="2 3" key="1">
    <citation type="journal article" date="2019" name="Int. J. Syst. Evol. Microbiol.">
        <title>The Global Catalogue of Microorganisms (GCM) 10K type strain sequencing project: providing services to taxonomists for standard genome sequencing and annotation.</title>
        <authorList>
            <consortium name="The Broad Institute Genomics Platform"/>
            <consortium name="The Broad Institute Genome Sequencing Center for Infectious Disease"/>
            <person name="Wu L."/>
            <person name="Ma J."/>
        </authorList>
    </citation>
    <scope>NUCLEOTIDE SEQUENCE [LARGE SCALE GENOMIC DNA]</scope>
    <source>
        <strain evidence="2 3">JCM 15589</strain>
    </source>
</reference>
<dbReference type="SUPFAM" id="SSF109854">
    <property type="entry name" value="DinB/YfiT-like putative metalloenzymes"/>
    <property type="match status" value="1"/>
</dbReference>
<dbReference type="Proteomes" id="UP001501138">
    <property type="component" value="Unassembled WGS sequence"/>
</dbReference>